<dbReference type="EMBL" id="ACPB03029229">
    <property type="status" value="NOT_ANNOTATED_CDS"/>
    <property type="molecule type" value="Genomic_DNA"/>
</dbReference>
<proteinExistence type="predicted"/>
<feature type="compositionally biased region" description="Basic and acidic residues" evidence="1">
    <location>
        <begin position="102"/>
        <end position="113"/>
    </location>
</feature>
<dbReference type="Proteomes" id="UP000015103">
    <property type="component" value="Unassembled WGS sequence"/>
</dbReference>
<reference evidence="3" key="1">
    <citation type="submission" date="2015-05" db="UniProtKB">
        <authorList>
            <consortium name="EnsemblMetazoa"/>
        </authorList>
    </citation>
    <scope>IDENTIFICATION</scope>
</reference>
<name>T1HHI2_RHOPR</name>
<evidence type="ECO:0000256" key="1">
    <source>
        <dbReference type="SAM" id="MobiDB-lite"/>
    </source>
</evidence>
<dbReference type="eggNOG" id="ENOG502T1B4">
    <property type="taxonomic scope" value="Eukaryota"/>
</dbReference>
<feature type="domain" description="DUF4780" evidence="2">
    <location>
        <begin position="202"/>
        <end position="370"/>
    </location>
</feature>
<sequence length="399" mass="42598">MSNYNKKLDCKTTASGVPQVTEEGTQAGIKPKGERVKGPKTDLVGLQGTSSGGSGNADPPGKEAVTGVSQKLKGIHITPRKPSGAQRRKLAKLKVAEAGKEWIPGKDWRERGKGQKTSRVVNQPGGQGIIPSTSSDGAGIGKEARVVSSLPPETSQTPKRPRSEVSTPSSASGKAVAQGSKRVKLPEEGPTGSFRDALCAQKMAIVLDSYPNDFLSEEQADLLQQKLVEEICSEKCTGSIGPQFRSCFLSKGALILACEGEDARLWLERVVPELRLGEGAKLRVGPARDIVRAAKVAMWVPGALKNTTPSVILDKLLVQNEGLDIAEWRLLNRKIEPKGQTLVFEISEQALSRLKGTNFEVFLGLEVVRLRVVSKTSTSAAAHDPPESMEVASGEPPSQ</sequence>
<dbReference type="InParanoid" id="T1HHI2"/>
<feature type="region of interest" description="Disordered" evidence="1">
    <location>
        <begin position="1"/>
        <end position="90"/>
    </location>
</feature>
<evidence type="ECO:0000259" key="2">
    <source>
        <dbReference type="Pfam" id="PF16012"/>
    </source>
</evidence>
<feature type="compositionally biased region" description="Basic and acidic residues" evidence="1">
    <location>
        <begin position="1"/>
        <end position="10"/>
    </location>
</feature>
<evidence type="ECO:0000313" key="3">
    <source>
        <dbReference type="EnsemblMetazoa" id="RPRC003505-PA"/>
    </source>
</evidence>
<accession>T1HHI2</accession>
<dbReference type="InterPro" id="IPR031961">
    <property type="entry name" value="DUF4780"/>
</dbReference>
<protein>
    <submittedName>
        <fullName evidence="3">DUF4780 domain-containing protein</fullName>
    </submittedName>
</protein>
<dbReference type="EnsemblMetazoa" id="RPRC003505-RA">
    <property type="protein sequence ID" value="RPRC003505-PA"/>
    <property type="gene ID" value="RPRC003505"/>
</dbReference>
<dbReference type="HOGENOM" id="CLU_059245_0_0_1"/>
<dbReference type="AlphaFoldDB" id="T1HHI2"/>
<feature type="compositionally biased region" description="Polar residues" evidence="1">
    <location>
        <begin position="12"/>
        <end position="24"/>
    </location>
</feature>
<feature type="compositionally biased region" description="Basic and acidic residues" evidence="1">
    <location>
        <begin position="31"/>
        <end position="40"/>
    </location>
</feature>
<feature type="region of interest" description="Disordered" evidence="1">
    <location>
        <begin position="378"/>
        <end position="399"/>
    </location>
</feature>
<dbReference type="Pfam" id="PF16012">
    <property type="entry name" value="DUF4780"/>
    <property type="match status" value="1"/>
</dbReference>
<feature type="region of interest" description="Disordered" evidence="1">
    <location>
        <begin position="102"/>
        <end position="189"/>
    </location>
</feature>
<evidence type="ECO:0000313" key="4">
    <source>
        <dbReference type="Proteomes" id="UP000015103"/>
    </source>
</evidence>
<organism evidence="3 4">
    <name type="scientific">Rhodnius prolixus</name>
    <name type="common">Triatomid bug</name>
    <dbReference type="NCBI Taxonomy" id="13249"/>
    <lineage>
        <taxon>Eukaryota</taxon>
        <taxon>Metazoa</taxon>
        <taxon>Ecdysozoa</taxon>
        <taxon>Arthropoda</taxon>
        <taxon>Hexapoda</taxon>
        <taxon>Insecta</taxon>
        <taxon>Pterygota</taxon>
        <taxon>Neoptera</taxon>
        <taxon>Paraneoptera</taxon>
        <taxon>Hemiptera</taxon>
        <taxon>Heteroptera</taxon>
        <taxon>Panheteroptera</taxon>
        <taxon>Cimicomorpha</taxon>
        <taxon>Reduviidae</taxon>
        <taxon>Triatominae</taxon>
        <taxon>Rhodnius</taxon>
    </lineage>
</organism>
<dbReference type="VEuPathDB" id="VectorBase:RPRC003505"/>
<feature type="compositionally biased region" description="Polar residues" evidence="1">
    <location>
        <begin position="151"/>
        <end position="172"/>
    </location>
</feature>
<keyword evidence="4" id="KW-1185">Reference proteome</keyword>